<dbReference type="InterPro" id="IPR001245">
    <property type="entry name" value="Ser-Thr/Tyr_kinase_cat_dom"/>
</dbReference>
<feature type="region of interest" description="Disordered" evidence="1">
    <location>
        <begin position="416"/>
        <end position="442"/>
    </location>
</feature>
<protein>
    <recommendedName>
        <fullName evidence="3">Protein kinase domain-containing protein</fullName>
    </recommendedName>
</protein>
<dbReference type="SUPFAM" id="SSF56112">
    <property type="entry name" value="Protein kinase-like (PK-like)"/>
    <property type="match status" value="1"/>
</dbReference>
<dbReference type="GO" id="GO:0045488">
    <property type="term" value="P:pectin metabolic process"/>
    <property type="evidence" value="ECO:0007669"/>
    <property type="project" value="InterPro"/>
</dbReference>
<dbReference type="EMBL" id="PYDT01000008">
    <property type="protein sequence ID" value="THU53608.1"/>
    <property type="molecule type" value="Genomic_DNA"/>
</dbReference>
<proteinExistence type="predicted"/>
<name>A0A4S8IXG7_MUSBA</name>
<dbReference type="InterPro" id="IPR029063">
    <property type="entry name" value="SAM-dependent_MTases_sf"/>
</dbReference>
<dbReference type="InterPro" id="IPR044689">
    <property type="entry name" value="CGR2/3"/>
</dbReference>
<evidence type="ECO:0000256" key="2">
    <source>
        <dbReference type="SAM" id="Phobius"/>
    </source>
</evidence>
<dbReference type="Gene3D" id="3.30.200.20">
    <property type="entry name" value="Phosphorylase Kinase, domain 1"/>
    <property type="match status" value="1"/>
</dbReference>
<evidence type="ECO:0000256" key="1">
    <source>
        <dbReference type="SAM" id="MobiDB-lite"/>
    </source>
</evidence>
<dbReference type="GO" id="GO:0005524">
    <property type="term" value="F:ATP binding"/>
    <property type="evidence" value="ECO:0007669"/>
    <property type="project" value="InterPro"/>
</dbReference>
<feature type="domain" description="Protein kinase" evidence="3">
    <location>
        <begin position="602"/>
        <end position="846"/>
    </location>
</feature>
<comment type="caution">
    <text evidence="4">The sequence shown here is derived from an EMBL/GenBank/DDBJ whole genome shotgun (WGS) entry which is preliminary data.</text>
</comment>
<sequence length="892" mass="98290">MASRRAINPSRRVADSGSIPLVSSLHQKSRNSPLVSVALVILGAFLLIGYSFRGSGVSCTSDVLQAIPILKKAYGDSMRKVLHVGPDSCAVVSKLLKEEDTEAWGVEPYDLEDADSSCKSLVRKSFVRVADIKFPLPYRPKSFSLVIVSDSLDYLSPKYLNKTLPDLARVSADGLVIFTGVSCTSDVLQAIPILKKAYGDSMRKVLHVGPDSCAVVSKLLKEEDTEAWGVEPYDLEDADSSCKSLVRKSFVRVADIKFPLPYRPKSFSLVIVSDSLDYLSPKYLNKTLPDLARVSADGLVIFTGYPGQQRAKVSELAKFGRPAKLRSSSWWVRYFVQTGLEENETVMKKFEEASSKSSYKPSCQIFHVGTFVMEQHTRQFPSRRIFNPCHIPHYWAGPGWPRRGSFLRLIRKSPAATPSCSSTAPPASSSPRSSAPPTASATSTPICCTFVAGGSSTSYSVRCSAYRSFVNLDAGGTPVALWGTCRSYPASSGEIRRCFCVDGLRWDPFCGVCVNSEYIVTLFSSASASLVAPKRSSQCKSSPSAVLVAVAAFLLYRRKRRLDKARKRLAKERQDILNPHNSSSRPAKHFTGREIKKATSNFAHDNLLGSGGYGEVYKGMLADGAQRGPRPVRVQPPLRSLVRLLGCCVDLHQPLMVYQFIPNGTLSDHLHGCRSLLSWRRRLAIAYQTAEGLAYLHSCAVPPVYHRDVKSSNIPLDEKLNAKVSDFGLSCLAEPGLSHVSTCAQGSYLDSEHYRNYQLTDERRLQLRGGAAGAAHLPEGHRLQPGLRRREPVGRRAAQHGALTEAASQVELDTMKAAGYLAIGCLVERRQNRRSMKEVAEETEYVTGILEAAGVERQNRLLRSKNRSVLHVLYRMCYIYIQFAIDSVVFSC</sequence>
<dbReference type="SMART" id="SM00220">
    <property type="entry name" value="S_TKc"/>
    <property type="match status" value="1"/>
</dbReference>
<dbReference type="Pfam" id="PF07714">
    <property type="entry name" value="PK_Tyr_Ser-Thr"/>
    <property type="match status" value="1"/>
</dbReference>
<gene>
    <name evidence="4" type="ORF">C4D60_Mb10t16230</name>
</gene>
<keyword evidence="2" id="KW-1133">Transmembrane helix</keyword>
<dbReference type="PROSITE" id="PS50011">
    <property type="entry name" value="PROTEIN_KINASE_DOM"/>
    <property type="match status" value="1"/>
</dbReference>
<dbReference type="Gene3D" id="1.10.510.10">
    <property type="entry name" value="Transferase(Phosphotransferase) domain 1"/>
    <property type="match status" value="1"/>
</dbReference>
<evidence type="ECO:0000313" key="4">
    <source>
        <dbReference type="EMBL" id="THU53608.1"/>
    </source>
</evidence>
<dbReference type="PANTHER" id="PTHR34208:SF5">
    <property type="entry name" value="OS01G0144000 PROTEIN"/>
    <property type="match status" value="1"/>
</dbReference>
<dbReference type="Gene3D" id="3.40.50.150">
    <property type="entry name" value="Vaccinia Virus protein VP39"/>
    <property type="match status" value="1"/>
</dbReference>
<dbReference type="InterPro" id="IPR000719">
    <property type="entry name" value="Prot_kinase_dom"/>
</dbReference>
<reference evidence="4 5" key="1">
    <citation type="journal article" date="2019" name="Nat. Plants">
        <title>Genome sequencing of Musa balbisiana reveals subgenome evolution and function divergence in polyploid bananas.</title>
        <authorList>
            <person name="Yao X."/>
        </authorList>
    </citation>
    <scope>NUCLEOTIDE SEQUENCE [LARGE SCALE GENOMIC DNA]</scope>
    <source>
        <strain evidence="5">cv. DH-PKW</strain>
        <tissue evidence="4">Leaves</tissue>
    </source>
</reference>
<dbReference type="SUPFAM" id="SSF53335">
    <property type="entry name" value="S-adenosyl-L-methionine-dependent methyltransferases"/>
    <property type="match status" value="1"/>
</dbReference>
<dbReference type="GO" id="GO:0004672">
    <property type="term" value="F:protein kinase activity"/>
    <property type="evidence" value="ECO:0007669"/>
    <property type="project" value="InterPro"/>
</dbReference>
<evidence type="ECO:0000313" key="5">
    <source>
        <dbReference type="Proteomes" id="UP000317650"/>
    </source>
</evidence>
<feature type="transmembrane region" description="Helical" evidence="2">
    <location>
        <begin position="34"/>
        <end position="52"/>
    </location>
</feature>
<keyword evidence="2" id="KW-0812">Transmembrane</keyword>
<dbReference type="Proteomes" id="UP000317650">
    <property type="component" value="Chromosome 10"/>
</dbReference>
<dbReference type="PANTHER" id="PTHR34208">
    <property type="entry name" value="S-ADENOSYL-L-METHIONINE-DEPENDENT METHYLTRANSFERASE-RELATED"/>
    <property type="match status" value="1"/>
</dbReference>
<dbReference type="AlphaFoldDB" id="A0A4S8IXG7"/>
<organism evidence="4 5">
    <name type="scientific">Musa balbisiana</name>
    <name type="common">Banana</name>
    <dbReference type="NCBI Taxonomy" id="52838"/>
    <lineage>
        <taxon>Eukaryota</taxon>
        <taxon>Viridiplantae</taxon>
        <taxon>Streptophyta</taxon>
        <taxon>Embryophyta</taxon>
        <taxon>Tracheophyta</taxon>
        <taxon>Spermatophyta</taxon>
        <taxon>Magnoliopsida</taxon>
        <taxon>Liliopsida</taxon>
        <taxon>Zingiberales</taxon>
        <taxon>Musaceae</taxon>
        <taxon>Musa</taxon>
    </lineage>
</organism>
<evidence type="ECO:0000259" key="3">
    <source>
        <dbReference type="PROSITE" id="PS50011"/>
    </source>
</evidence>
<accession>A0A4S8IXG7</accession>
<keyword evidence="2" id="KW-0472">Membrane</keyword>
<keyword evidence="5" id="KW-1185">Reference proteome</keyword>
<dbReference type="GO" id="GO:0008168">
    <property type="term" value="F:methyltransferase activity"/>
    <property type="evidence" value="ECO:0007669"/>
    <property type="project" value="InterPro"/>
</dbReference>
<dbReference type="InterPro" id="IPR011009">
    <property type="entry name" value="Kinase-like_dom_sf"/>
</dbReference>